<evidence type="ECO:0000313" key="3">
    <source>
        <dbReference type="EMBL" id="GIG08922.1"/>
    </source>
</evidence>
<feature type="transmembrane region" description="Helical" evidence="2">
    <location>
        <begin position="57"/>
        <end position="76"/>
    </location>
</feature>
<accession>A0A8J3KTS1</accession>
<dbReference type="Proteomes" id="UP000630887">
    <property type="component" value="Unassembled WGS sequence"/>
</dbReference>
<dbReference type="AlphaFoldDB" id="A0A8J3KTS1"/>
<keyword evidence="2" id="KW-0812">Transmembrane</keyword>
<dbReference type="EMBL" id="BONI01000055">
    <property type="protein sequence ID" value="GIG08922.1"/>
    <property type="molecule type" value="Genomic_DNA"/>
</dbReference>
<evidence type="ECO:0000256" key="1">
    <source>
        <dbReference type="SAM" id="MobiDB-lite"/>
    </source>
</evidence>
<feature type="transmembrane region" description="Helical" evidence="2">
    <location>
        <begin position="88"/>
        <end position="111"/>
    </location>
</feature>
<feature type="transmembrane region" description="Helical" evidence="2">
    <location>
        <begin position="331"/>
        <end position="354"/>
    </location>
</feature>
<organism evidence="3 4">
    <name type="scientific">Catellatospora coxensis</name>
    <dbReference type="NCBI Taxonomy" id="310354"/>
    <lineage>
        <taxon>Bacteria</taxon>
        <taxon>Bacillati</taxon>
        <taxon>Actinomycetota</taxon>
        <taxon>Actinomycetes</taxon>
        <taxon>Micromonosporales</taxon>
        <taxon>Micromonosporaceae</taxon>
        <taxon>Catellatospora</taxon>
    </lineage>
</organism>
<comment type="caution">
    <text evidence="3">The sequence shown here is derived from an EMBL/GenBank/DDBJ whole genome shotgun (WGS) entry which is preliminary data.</text>
</comment>
<protein>
    <submittedName>
        <fullName evidence="3">Uncharacterized protein</fullName>
    </submittedName>
</protein>
<feature type="transmembrane region" description="Helical" evidence="2">
    <location>
        <begin position="118"/>
        <end position="139"/>
    </location>
</feature>
<sequence>MISRVWIGLGAVLLAVVGLLSGWRIDQSGGDAGVLAAVALLALAAGCLLAAGAGGEVVVRATGGALFVAGLAVVVTHHELWWWLPISWVTPVSLAALVVSLVGVGVLLLAYGFRLAGLSGALGLLALVCLALTFLPYLGSEEKSVLRAFATALGSVALAAGVGAATTGRTAGRRRTMTAVAGVLGAAVTVYAGFDSYPVYASGGHHAAVIGATIIGATASLALGAAVSWPDIVGGLRWKASSPGRTAGPDTAVPPTAAIPEQLHEPSPLASPESSPQAPAEPTQPYPPAGSVTPQAVPSVVVIEPSVTTAASPAAAEGAPRPADRLQTASLAVGLAIGLITIAKELIAAFLAIIQ</sequence>
<feature type="transmembrane region" description="Helical" evidence="2">
    <location>
        <begin position="177"/>
        <end position="194"/>
    </location>
</feature>
<feature type="region of interest" description="Disordered" evidence="1">
    <location>
        <begin position="262"/>
        <end position="292"/>
    </location>
</feature>
<feature type="compositionally biased region" description="Low complexity" evidence="1">
    <location>
        <begin position="265"/>
        <end position="281"/>
    </location>
</feature>
<evidence type="ECO:0000313" key="4">
    <source>
        <dbReference type="Proteomes" id="UP000630887"/>
    </source>
</evidence>
<name>A0A8J3KTS1_9ACTN</name>
<feature type="transmembrane region" description="Helical" evidence="2">
    <location>
        <begin position="145"/>
        <end position="165"/>
    </location>
</feature>
<keyword evidence="2" id="KW-1133">Transmembrane helix</keyword>
<reference evidence="3 4" key="1">
    <citation type="submission" date="2021-01" db="EMBL/GenBank/DDBJ databases">
        <title>Whole genome shotgun sequence of Catellatospora coxensis NBRC 107359.</title>
        <authorList>
            <person name="Komaki H."/>
            <person name="Tamura T."/>
        </authorList>
    </citation>
    <scope>NUCLEOTIDE SEQUENCE [LARGE SCALE GENOMIC DNA]</scope>
    <source>
        <strain evidence="3 4">NBRC 107359</strain>
    </source>
</reference>
<keyword evidence="4" id="KW-1185">Reference proteome</keyword>
<gene>
    <name evidence="3" type="ORF">Cco03nite_56220</name>
</gene>
<evidence type="ECO:0000256" key="2">
    <source>
        <dbReference type="SAM" id="Phobius"/>
    </source>
</evidence>
<keyword evidence="2" id="KW-0472">Membrane</keyword>
<feature type="transmembrane region" description="Helical" evidence="2">
    <location>
        <begin position="206"/>
        <end position="229"/>
    </location>
</feature>
<feature type="transmembrane region" description="Helical" evidence="2">
    <location>
        <begin position="32"/>
        <end position="50"/>
    </location>
</feature>
<dbReference type="RefSeq" id="WP_203695336.1">
    <property type="nucleotide sequence ID" value="NZ_BAAALC010000035.1"/>
</dbReference>
<proteinExistence type="predicted"/>